<proteinExistence type="predicted"/>
<dbReference type="InterPro" id="IPR050466">
    <property type="entry name" value="Carboxylest/Gibb_receptor"/>
</dbReference>
<accession>A0A0A2JM64</accession>
<dbReference type="Gene3D" id="3.40.50.1820">
    <property type="entry name" value="alpha/beta hydrolase"/>
    <property type="match status" value="1"/>
</dbReference>
<organism evidence="2 3">
    <name type="scientific">Penicillium expansum</name>
    <name type="common">Blue mold rot fungus</name>
    <dbReference type="NCBI Taxonomy" id="27334"/>
    <lineage>
        <taxon>Eukaryota</taxon>
        <taxon>Fungi</taxon>
        <taxon>Dikarya</taxon>
        <taxon>Ascomycota</taxon>
        <taxon>Pezizomycotina</taxon>
        <taxon>Eurotiomycetes</taxon>
        <taxon>Eurotiomycetidae</taxon>
        <taxon>Eurotiales</taxon>
        <taxon>Aspergillaceae</taxon>
        <taxon>Penicillium</taxon>
    </lineage>
</organism>
<evidence type="ECO:0000259" key="1">
    <source>
        <dbReference type="Pfam" id="PF07859"/>
    </source>
</evidence>
<dbReference type="HOGENOM" id="CLU_012494_6_3_1"/>
<dbReference type="PANTHER" id="PTHR23024:SF24">
    <property type="entry name" value="ALPHA_BETA HYDROLASE FOLD-3 DOMAIN-CONTAINING PROTEIN"/>
    <property type="match status" value="1"/>
</dbReference>
<evidence type="ECO:0000313" key="2">
    <source>
        <dbReference type="EMBL" id="KGO52297.1"/>
    </source>
</evidence>
<comment type="caution">
    <text evidence="2">The sequence shown here is derived from an EMBL/GenBank/DDBJ whole genome shotgun (WGS) entry which is preliminary data.</text>
</comment>
<dbReference type="VEuPathDB" id="FungiDB:PEXP_028710"/>
<dbReference type="STRING" id="27334.A0A0A2JM64"/>
<feature type="domain" description="Alpha/beta hydrolase fold-3" evidence="1">
    <location>
        <begin position="109"/>
        <end position="335"/>
    </location>
</feature>
<name>A0A0A2JM64_PENEN</name>
<dbReference type="RefSeq" id="XP_016595054.1">
    <property type="nucleotide sequence ID" value="XM_016748212.1"/>
</dbReference>
<dbReference type="GO" id="GO:0072330">
    <property type="term" value="P:monocarboxylic acid biosynthetic process"/>
    <property type="evidence" value="ECO:0007669"/>
    <property type="project" value="UniProtKB-ARBA"/>
</dbReference>
<dbReference type="PANTHER" id="PTHR23024">
    <property type="entry name" value="ARYLACETAMIDE DEACETYLASE"/>
    <property type="match status" value="1"/>
</dbReference>
<dbReference type="SUPFAM" id="SSF53474">
    <property type="entry name" value="alpha/beta-Hydrolases"/>
    <property type="match status" value="1"/>
</dbReference>
<dbReference type="GO" id="GO:0016787">
    <property type="term" value="F:hydrolase activity"/>
    <property type="evidence" value="ECO:0007669"/>
    <property type="project" value="UniProtKB-KW"/>
</dbReference>
<dbReference type="Pfam" id="PF07859">
    <property type="entry name" value="Abhydrolase_3"/>
    <property type="match status" value="1"/>
</dbReference>
<protein>
    <submittedName>
        <fullName evidence="2">Alpha/beta hydrolase fold-3</fullName>
    </submittedName>
</protein>
<gene>
    <name evidence="2" type="ORF">PEX2_109460</name>
</gene>
<keyword evidence="2" id="KW-0378">Hydrolase</keyword>
<reference evidence="2 3" key="1">
    <citation type="journal article" date="2015" name="Mol. Plant Microbe Interact.">
        <title>Genome, transcriptome, and functional analyses of Penicillium expansum provide new insights into secondary metabolism and pathogenicity.</title>
        <authorList>
            <person name="Ballester A.R."/>
            <person name="Marcet-Houben M."/>
            <person name="Levin E."/>
            <person name="Sela N."/>
            <person name="Selma-Lazaro C."/>
            <person name="Carmona L."/>
            <person name="Wisniewski M."/>
            <person name="Droby S."/>
            <person name="Gonzalez-Candelas L."/>
            <person name="Gabaldon T."/>
        </authorList>
    </citation>
    <scope>NUCLEOTIDE SEQUENCE [LARGE SCALE GENOMIC DNA]</scope>
    <source>
        <strain evidence="2 3">MD-8</strain>
    </source>
</reference>
<dbReference type="AlphaFoldDB" id="A0A0A2JM64"/>
<dbReference type="GO" id="GO:0017000">
    <property type="term" value="P:antibiotic biosynthetic process"/>
    <property type="evidence" value="ECO:0007669"/>
    <property type="project" value="UniProtKB-ARBA"/>
</dbReference>
<dbReference type="EMBL" id="JQFZ01000267">
    <property type="protein sequence ID" value="KGO52297.1"/>
    <property type="molecule type" value="Genomic_DNA"/>
</dbReference>
<dbReference type="InterPro" id="IPR013094">
    <property type="entry name" value="AB_hydrolase_3"/>
</dbReference>
<dbReference type="InterPro" id="IPR029058">
    <property type="entry name" value="AB_hydrolase_fold"/>
</dbReference>
<keyword evidence="3" id="KW-1185">Reference proteome</keyword>
<dbReference type="PhylomeDB" id="A0A0A2JM64"/>
<dbReference type="OrthoDB" id="408631at2759"/>
<dbReference type="GeneID" id="27683633"/>
<dbReference type="Proteomes" id="UP000030143">
    <property type="component" value="Unassembled WGS sequence"/>
</dbReference>
<sequence length="360" mass="39885">MSTPDYFTSDPDWEAFATKNDIPLPSTTPPSAPIDFTQLDFASIREYEATNDTKWAEKHPIEEVGYTTKSTIVRARDGANINVKVSFPLSDRLHARGKGNDKFSLPVLFVTHGGGWVQGSHISEELWLLYPLYKQFDLVIVSVEYRLAPENRFPIWIEDSEDVLDALVDSPERLLGLNTNLSQSANINADLSRLILAGSSSGAGISAALSQICRDKGIPINGVILNAPMLCDPRHFPVEYGPSKESLRSYTQCMDIFMGSSGLLAVWNLIHPDPASGLNIKASPLLGDIESLPRHLIFVAGQDPLRDEGIAYARKLEEGNVPVTLHVYKGVPHNFGHFWELQATKAFWGDLRATLEKWLS</sequence>
<evidence type="ECO:0000313" key="3">
    <source>
        <dbReference type="Proteomes" id="UP000030143"/>
    </source>
</evidence>